<gene>
    <name evidence="1" type="ORF">SAMN05444354_103136</name>
</gene>
<evidence type="ECO:0000313" key="1">
    <source>
        <dbReference type="EMBL" id="SEK94529.1"/>
    </source>
</evidence>
<proteinExistence type="predicted"/>
<dbReference type="RefSeq" id="WP_075005755.1">
    <property type="nucleotide sequence ID" value="NZ_FOAP01000003.1"/>
</dbReference>
<keyword evidence="2" id="KW-1185">Reference proteome</keyword>
<dbReference type="PROSITE" id="PS51257">
    <property type="entry name" value="PROKAR_LIPOPROTEIN"/>
    <property type="match status" value="1"/>
</dbReference>
<dbReference type="AlphaFoldDB" id="A0A1H7L676"/>
<evidence type="ECO:0008006" key="3">
    <source>
        <dbReference type="Google" id="ProtNLM"/>
    </source>
</evidence>
<name>A0A1H7L676_STIAU</name>
<reference evidence="2" key="1">
    <citation type="submission" date="2016-10" db="EMBL/GenBank/DDBJ databases">
        <authorList>
            <person name="Varghese N."/>
            <person name="Submissions S."/>
        </authorList>
    </citation>
    <scope>NUCLEOTIDE SEQUENCE [LARGE SCALE GENOMIC DNA]</scope>
    <source>
        <strain evidence="2">DSM 17044</strain>
    </source>
</reference>
<protein>
    <recommendedName>
        <fullName evidence="3">Lipoprotein</fullName>
    </recommendedName>
</protein>
<organism evidence="1 2">
    <name type="scientific">Stigmatella aurantiaca</name>
    <dbReference type="NCBI Taxonomy" id="41"/>
    <lineage>
        <taxon>Bacteria</taxon>
        <taxon>Pseudomonadati</taxon>
        <taxon>Myxococcota</taxon>
        <taxon>Myxococcia</taxon>
        <taxon>Myxococcales</taxon>
        <taxon>Cystobacterineae</taxon>
        <taxon>Archangiaceae</taxon>
        <taxon>Stigmatella</taxon>
    </lineage>
</organism>
<sequence>MKKKLLSAVVLCALGFVGCGDDSDGGAPPTGSLKFNTADGIRTYLDGKTMLMEGANIPSHPNGLSEDDDLGAVSQCYEKVQMTSSGGNFTVNSGLATVRADGCDHVTAKSQSFTSTAVLIENVKGNAECFDITITFVGFKQVGRGMLSGDGKTLTLELFFENQALGATCAAGAVGASTVTIKNAPFTGNAKQVYMVSAGQ</sequence>
<dbReference type="OrthoDB" id="5381265at2"/>
<evidence type="ECO:0000313" key="2">
    <source>
        <dbReference type="Proteomes" id="UP000182719"/>
    </source>
</evidence>
<dbReference type="Proteomes" id="UP000182719">
    <property type="component" value="Unassembled WGS sequence"/>
</dbReference>
<dbReference type="EMBL" id="FOAP01000003">
    <property type="protein sequence ID" value="SEK94529.1"/>
    <property type="molecule type" value="Genomic_DNA"/>
</dbReference>
<accession>A0A1H7L676</accession>